<evidence type="ECO:0000259" key="2">
    <source>
        <dbReference type="Pfam" id="PF01498"/>
    </source>
</evidence>
<dbReference type="Pfam" id="PF01498">
    <property type="entry name" value="HTH_Tnp_Tc3_2"/>
    <property type="match status" value="1"/>
</dbReference>
<dbReference type="InterPro" id="IPR052338">
    <property type="entry name" value="Transposase_5"/>
</dbReference>
<dbReference type="InterPro" id="IPR002492">
    <property type="entry name" value="Transposase_Tc1-like"/>
</dbReference>
<dbReference type="GO" id="GO:0006313">
    <property type="term" value="P:DNA transposition"/>
    <property type="evidence" value="ECO:0007669"/>
    <property type="project" value="InterPro"/>
</dbReference>
<sequence length="388" mass="45195">MDIANLLRSSSPLSSPPLSPPPLSPPSPLPSPPSPPPPPLPVEPSTPTRAEMTRDQRIEARTLHRIGWKFQRIRRFFLDKGIDLSYRQIAYACTTCATPKKRSGRPPLLTTSQIDSLIEFITALKDNRRMPYWKVIITLGWEGISECAVRAGLRRVGYKRYVALRKFPISEKNRKLRVQFALEHLDWTDEQWDAILWSDETWVTVGSHRKTYVTRRVDEAMDPTCVLERERKKRGWMFWGCFSGKAEKGPGIFWEKEWGTIIAQSYQEYTVPIIDGWMRLHLGHLFMQDGAPGHAAKATLGELLERHIIKIYWPPFSPDLNPIENVWNWMKEWLFNHYPTNKLSYDQLRQAVKEAWDTVEEEYLLQLLRSIRTRCQAIIDANSMYISY</sequence>
<feature type="region of interest" description="Disordered" evidence="1">
    <location>
        <begin position="1"/>
        <end position="53"/>
    </location>
</feature>
<dbReference type="PANTHER" id="PTHR23022">
    <property type="entry name" value="TRANSPOSABLE ELEMENT-RELATED"/>
    <property type="match status" value="1"/>
</dbReference>
<proteinExistence type="predicted"/>
<dbReference type="InterPro" id="IPR036397">
    <property type="entry name" value="RNaseH_sf"/>
</dbReference>
<accession>A0A8A3PCG8</accession>
<evidence type="ECO:0000259" key="3">
    <source>
        <dbReference type="Pfam" id="PF13358"/>
    </source>
</evidence>
<dbReference type="OrthoDB" id="3478007at2759"/>
<evidence type="ECO:0000256" key="1">
    <source>
        <dbReference type="SAM" id="MobiDB-lite"/>
    </source>
</evidence>
<evidence type="ECO:0000313" key="5">
    <source>
        <dbReference type="Proteomes" id="UP000672032"/>
    </source>
</evidence>
<dbReference type="GO" id="GO:0003677">
    <property type="term" value="F:DNA binding"/>
    <property type="evidence" value="ECO:0007669"/>
    <property type="project" value="InterPro"/>
</dbReference>
<evidence type="ECO:0008006" key="6">
    <source>
        <dbReference type="Google" id="ProtNLM"/>
    </source>
</evidence>
<feature type="domain" description="Tc1-like transposase DDE" evidence="3">
    <location>
        <begin position="195"/>
        <end position="337"/>
    </location>
</feature>
<reference evidence="4" key="1">
    <citation type="submission" date="2020-10" db="EMBL/GenBank/DDBJ databases">
        <title>Genome Sequence of Monilinia vaccinii-corymbosi Sheds Light on Mummy Berry Disease Infection of Blueberry and Mating Type.</title>
        <authorList>
            <person name="Yow A.G."/>
            <person name="Zhang Y."/>
            <person name="Bansal K."/>
            <person name="Eacker S.M."/>
            <person name="Sullivan S."/>
            <person name="Liachko I."/>
            <person name="Cubeta M.A."/>
            <person name="Rollins J.A."/>
            <person name="Ashrafi H."/>
        </authorList>
    </citation>
    <scope>NUCLEOTIDE SEQUENCE</scope>
    <source>
        <strain evidence="4">RL-1</strain>
    </source>
</reference>
<gene>
    <name evidence="4" type="ORF">DSL72_002375</name>
</gene>
<name>A0A8A3PCG8_9HELO</name>
<keyword evidence="5" id="KW-1185">Reference proteome</keyword>
<dbReference type="PANTHER" id="PTHR23022:SF119">
    <property type="entry name" value="TC1-LIKE TRANSPOSASE DDE DOMAIN-CONTAINING PROTEIN"/>
    <property type="match status" value="1"/>
</dbReference>
<dbReference type="Proteomes" id="UP000672032">
    <property type="component" value="Chromosome 3"/>
</dbReference>
<dbReference type="AlphaFoldDB" id="A0A8A3PCG8"/>
<protein>
    <recommendedName>
        <fullName evidence="6">Tc1-like transposase DDE domain-containing protein</fullName>
    </recommendedName>
</protein>
<dbReference type="GO" id="GO:0015074">
    <property type="term" value="P:DNA integration"/>
    <property type="evidence" value="ECO:0007669"/>
    <property type="project" value="InterPro"/>
</dbReference>
<dbReference type="Pfam" id="PF13358">
    <property type="entry name" value="DDE_3"/>
    <property type="match status" value="1"/>
</dbReference>
<organism evidence="4 5">
    <name type="scientific">Monilinia vaccinii-corymbosi</name>
    <dbReference type="NCBI Taxonomy" id="61207"/>
    <lineage>
        <taxon>Eukaryota</taxon>
        <taxon>Fungi</taxon>
        <taxon>Dikarya</taxon>
        <taxon>Ascomycota</taxon>
        <taxon>Pezizomycotina</taxon>
        <taxon>Leotiomycetes</taxon>
        <taxon>Helotiales</taxon>
        <taxon>Sclerotiniaceae</taxon>
        <taxon>Monilinia</taxon>
    </lineage>
</organism>
<dbReference type="Gene3D" id="3.30.420.10">
    <property type="entry name" value="Ribonuclease H-like superfamily/Ribonuclease H"/>
    <property type="match status" value="1"/>
</dbReference>
<feature type="domain" description="Transposase Tc1-like" evidence="2">
    <location>
        <begin position="144"/>
        <end position="186"/>
    </location>
</feature>
<evidence type="ECO:0000313" key="4">
    <source>
        <dbReference type="EMBL" id="QSZ32796.1"/>
    </source>
</evidence>
<dbReference type="EMBL" id="CP063407">
    <property type="protein sequence ID" value="QSZ32796.1"/>
    <property type="molecule type" value="Genomic_DNA"/>
</dbReference>
<dbReference type="InterPro" id="IPR038717">
    <property type="entry name" value="Tc1-like_DDE_dom"/>
</dbReference>
<feature type="compositionally biased region" description="Pro residues" evidence="1">
    <location>
        <begin position="14"/>
        <end position="44"/>
    </location>
</feature>